<dbReference type="Proteomes" id="UP001215712">
    <property type="component" value="Unassembled WGS sequence"/>
</dbReference>
<dbReference type="PANTHER" id="PTHR45982:SF1">
    <property type="entry name" value="REGULATOR OF CHROMOSOME CONDENSATION"/>
    <property type="match status" value="1"/>
</dbReference>
<feature type="repeat" description="RCC1" evidence="1">
    <location>
        <begin position="204"/>
        <end position="256"/>
    </location>
</feature>
<dbReference type="InterPro" id="IPR000408">
    <property type="entry name" value="Reg_chr_condens"/>
</dbReference>
<reference evidence="3" key="2">
    <citation type="submission" date="2023-01" db="EMBL/GenBank/DDBJ databases">
        <authorList>
            <person name="Petersen C."/>
        </authorList>
    </citation>
    <scope>NUCLEOTIDE SEQUENCE</scope>
    <source>
        <strain evidence="3">IBT 17514</strain>
    </source>
</reference>
<evidence type="ECO:0000313" key="4">
    <source>
        <dbReference type="Proteomes" id="UP001215712"/>
    </source>
</evidence>
<organism evidence="3 4">
    <name type="scientific">Penicillium malachiteum</name>
    <dbReference type="NCBI Taxonomy" id="1324776"/>
    <lineage>
        <taxon>Eukaryota</taxon>
        <taxon>Fungi</taxon>
        <taxon>Dikarya</taxon>
        <taxon>Ascomycota</taxon>
        <taxon>Pezizomycotina</taxon>
        <taxon>Eurotiomycetes</taxon>
        <taxon>Eurotiomycetidae</taxon>
        <taxon>Eurotiales</taxon>
        <taxon>Aspergillaceae</taxon>
        <taxon>Penicillium</taxon>
    </lineage>
</organism>
<feature type="repeat" description="RCC1" evidence="1">
    <location>
        <begin position="355"/>
        <end position="392"/>
    </location>
</feature>
<feature type="compositionally biased region" description="Basic and acidic residues" evidence="2">
    <location>
        <begin position="289"/>
        <end position="308"/>
    </location>
</feature>
<accession>A0AAD6N051</accession>
<proteinExistence type="predicted"/>
<protein>
    <recommendedName>
        <fullName evidence="5">RCC1/BLIP-II protein</fullName>
    </recommendedName>
</protein>
<name>A0AAD6N051_9EURO</name>
<feature type="region of interest" description="Disordered" evidence="2">
    <location>
        <begin position="289"/>
        <end position="312"/>
    </location>
</feature>
<dbReference type="SUPFAM" id="SSF50985">
    <property type="entry name" value="RCC1/BLIP-II"/>
    <property type="match status" value="1"/>
</dbReference>
<sequence length="450" mass="48371">MNLFAFGSNGSGQLGLGHEEDVSTPQPCLFTQQYTDAIESETQSRHKIVQIVAGGNHTLLLTQEGHVYASGCNTDWRCGPDPNNLDSVEESQSGGENLLRFRRVILTDRMTGLRIDTFENVSATWEGSILVANAAINARDEKPTYQDKVFVLGSSPKGELGLRYDDSTTMIIPGTCIPNFPPTGTQIIALASSMGHTVTVLSNGEVYGWGGARKGQLGDELKGEKIIWTPKRINGIPFPTTGAVCGREFTVLLGKKTEMEFTVLGDRANRWGILDVVDSEGLRTRIQERKTDGAKTECEAGTREEEMGKASVDSSSAGKWRLGQIGASWHGIYAHVNLGEALSDAHAGSMEKSDTMLIAWGRNDRGQLPPPDLPALDELAVGSEHVLALLRDGSVAVFGWGEHGNCGLETDPHGNVAGLFRSIPLADVLADRKRVVGVGAGCATSWLIVD</sequence>
<dbReference type="EMBL" id="JAQJAN010000002">
    <property type="protein sequence ID" value="KAJ5738814.1"/>
    <property type="molecule type" value="Genomic_DNA"/>
</dbReference>
<dbReference type="PRINTS" id="PR00633">
    <property type="entry name" value="RCCNDNSATION"/>
</dbReference>
<reference evidence="3" key="1">
    <citation type="journal article" date="2023" name="IMA Fungus">
        <title>Comparative genomic study of the Penicillium genus elucidates a diverse pangenome and 15 lateral gene transfer events.</title>
        <authorList>
            <person name="Petersen C."/>
            <person name="Sorensen T."/>
            <person name="Nielsen M.R."/>
            <person name="Sondergaard T.E."/>
            <person name="Sorensen J.L."/>
            <person name="Fitzpatrick D.A."/>
            <person name="Frisvad J.C."/>
            <person name="Nielsen K.L."/>
        </authorList>
    </citation>
    <scope>NUCLEOTIDE SEQUENCE</scope>
    <source>
        <strain evidence="3">IBT 17514</strain>
    </source>
</reference>
<dbReference type="PROSITE" id="PS50012">
    <property type="entry name" value="RCC1_3"/>
    <property type="match status" value="4"/>
</dbReference>
<dbReference type="AlphaFoldDB" id="A0AAD6N051"/>
<evidence type="ECO:0008006" key="5">
    <source>
        <dbReference type="Google" id="ProtNLM"/>
    </source>
</evidence>
<feature type="repeat" description="RCC1" evidence="1">
    <location>
        <begin position="1"/>
        <end position="64"/>
    </location>
</feature>
<comment type="caution">
    <text evidence="3">The sequence shown here is derived from an EMBL/GenBank/DDBJ whole genome shotgun (WGS) entry which is preliminary data.</text>
</comment>
<gene>
    <name evidence="3" type="ORF">N7493_001969</name>
</gene>
<dbReference type="PANTHER" id="PTHR45982">
    <property type="entry name" value="REGULATOR OF CHROMOSOME CONDENSATION"/>
    <property type="match status" value="1"/>
</dbReference>
<dbReference type="InterPro" id="IPR051553">
    <property type="entry name" value="Ran_GTPase-activating"/>
</dbReference>
<feature type="repeat" description="RCC1" evidence="1">
    <location>
        <begin position="147"/>
        <end position="203"/>
    </location>
</feature>
<keyword evidence="4" id="KW-1185">Reference proteome</keyword>
<dbReference type="InterPro" id="IPR009091">
    <property type="entry name" value="RCC1/BLIP-II"/>
</dbReference>
<evidence type="ECO:0000313" key="3">
    <source>
        <dbReference type="EMBL" id="KAJ5738814.1"/>
    </source>
</evidence>
<dbReference type="Pfam" id="PF00415">
    <property type="entry name" value="RCC1"/>
    <property type="match status" value="2"/>
</dbReference>
<evidence type="ECO:0000256" key="2">
    <source>
        <dbReference type="SAM" id="MobiDB-lite"/>
    </source>
</evidence>
<dbReference type="Gene3D" id="2.130.10.30">
    <property type="entry name" value="Regulator of chromosome condensation 1/beta-lactamase-inhibitor protein II"/>
    <property type="match status" value="2"/>
</dbReference>
<evidence type="ECO:0000256" key="1">
    <source>
        <dbReference type="PROSITE-ProRule" id="PRU00235"/>
    </source>
</evidence>